<dbReference type="EMBL" id="JAVQLW010000002">
    <property type="protein sequence ID" value="MDS9469082.1"/>
    <property type="molecule type" value="Genomic_DNA"/>
</dbReference>
<protein>
    <submittedName>
        <fullName evidence="2">DUF6635 family protein</fullName>
    </submittedName>
</protein>
<name>A0ABU2HWI0_9RHOB</name>
<evidence type="ECO:0000256" key="1">
    <source>
        <dbReference type="SAM" id="Phobius"/>
    </source>
</evidence>
<feature type="transmembrane region" description="Helical" evidence="1">
    <location>
        <begin position="199"/>
        <end position="228"/>
    </location>
</feature>
<dbReference type="Pfam" id="PF20340">
    <property type="entry name" value="DUF6635"/>
    <property type="match status" value="1"/>
</dbReference>
<keyword evidence="3" id="KW-1185">Reference proteome</keyword>
<feature type="transmembrane region" description="Helical" evidence="1">
    <location>
        <begin position="131"/>
        <end position="149"/>
    </location>
</feature>
<evidence type="ECO:0000313" key="3">
    <source>
        <dbReference type="Proteomes" id="UP001269144"/>
    </source>
</evidence>
<keyword evidence="1" id="KW-0812">Transmembrane</keyword>
<dbReference type="RefSeq" id="WP_311161597.1">
    <property type="nucleotide sequence ID" value="NZ_JAVQLW010000002.1"/>
</dbReference>
<comment type="caution">
    <text evidence="2">The sequence shown here is derived from an EMBL/GenBank/DDBJ whole genome shotgun (WGS) entry which is preliminary data.</text>
</comment>
<gene>
    <name evidence="2" type="ORF">RGQ15_16075</name>
</gene>
<dbReference type="Proteomes" id="UP001269144">
    <property type="component" value="Unassembled WGS sequence"/>
</dbReference>
<reference evidence="3" key="1">
    <citation type="submission" date="2023-07" db="EMBL/GenBank/DDBJ databases">
        <title>Paracoccus sp. MBLB3053 whole genome sequence.</title>
        <authorList>
            <person name="Hwang C.Y."/>
            <person name="Cho E.-S."/>
            <person name="Seo M.-J."/>
        </authorList>
    </citation>
    <scope>NUCLEOTIDE SEQUENCE [LARGE SCALE GENOMIC DNA]</scope>
    <source>
        <strain evidence="3">MBLB3053</strain>
    </source>
</reference>
<evidence type="ECO:0000313" key="2">
    <source>
        <dbReference type="EMBL" id="MDS9469082.1"/>
    </source>
</evidence>
<keyword evidence="1" id="KW-1133">Transmembrane helix</keyword>
<proteinExistence type="predicted"/>
<dbReference type="InterPro" id="IPR046575">
    <property type="entry name" value="DUF6635"/>
</dbReference>
<accession>A0ABU2HWI0</accession>
<feature type="transmembrane region" description="Helical" evidence="1">
    <location>
        <begin position="50"/>
        <end position="69"/>
    </location>
</feature>
<sequence length="274" mass="30418">MTLAPADPRPMTLREREVKRFVRRRYGLRGTFDLHRAAIGYDLLRAPLNVTLAPIFLLIRLTSVLLRWIGARRASVWLGSRRIFLTSDLARQLDADLNGLMRHLEVIGAAPHATDAAVQRAIANHTETRNAVAEITTSILVLLAGLFLFERATPGVISLAAPIAEFQVRSEAIGNFVLGDWMGRQWYRMFPAEIPTGRLILTGIALSIAASIVTTFAGLIADPIQLMLGTHRRRLMRMLGRLDRHDGGGLEPEHVLARIGDLGDLASTLWRALR</sequence>
<keyword evidence="1" id="KW-0472">Membrane</keyword>
<organism evidence="2 3">
    <name type="scientific">Paracoccus aurantius</name>
    <dbReference type="NCBI Taxonomy" id="3073814"/>
    <lineage>
        <taxon>Bacteria</taxon>
        <taxon>Pseudomonadati</taxon>
        <taxon>Pseudomonadota</taxon>
        <taxon>Alphaproteobacteria</taxon>
        <taxon>Rhodobacterales</taxon>
        <taxon>Paracoccaceae</taxon>
        <taxon>Paracoccus</taxon>
    </lineage>
</organism>